<feature type="compositionally biased region" description="Polar residues" evidence="1">
    <location>
        <begin position="203"/>
        <end position="213"/>
    </location>
</feature>
<dbReference type="Proteomes" id="UP000008694">
    <property type="component" value="Unassembled WGS sequence"/>
</dbReference>
<dbReference type="AlphaFoldDB" id="D7L977"/>
<organism evidence="3">
    <name type="scientific">Arabidopsis lyrata subsp. lyrata</name>
    <name type="common">Lyre-leaved rock-cress</name>
    <dbReference type="NCBI Taxonomy" id="81972"/>
    <lineage>
        <taxon>Eukaryota</taxon>
        <taxon>Viridiplantae</taxon>
        <taxon>Streptophyta</taxon>
        <taxon>Embryophyta</taxon>
        <taxon>Tracheophyta</taxon>
        <taxon>Spermatophyta</taxon>
        <taxon>Magnoliopsida</taxon>
        <taxon>eudicotyledons</taxon>
        <taxon>Gunneridae</taxon>
        <taxon>Pentapetalae</taxon>
        <taxon>rosids</taxon>
        <taxon>malvids</taxon>
        <taxon>Brassicales</taxon>
        <taxon>Brassicaceae</taxon>
        <taxon>Camelineae</taxon>
        <taxon>Arabidopsis</taxon>
    </lineage>
</organism>
<gene>
    <name evidence="2" type="ORF">ARALYDRAFT_342045</name>
</gene>
<proteinExistence type="predicted"/>
<reference evidence="3" key="1">
    <citation type="journal article" date="2011" name="Nat. Genet.">
        <title>The Arabidopsis lyrata genome sequence and the basis of rapid genome size change.</title>
        <authorList>
            <person name="Hu T.T."/>
            <person name="Pattyn P."/>
            <person name="Bakker E.G."/>
            <person name="Cao J."/>
            <person name="Cheng J.-F."/>
            <person name="Clark R.M."/>
            <person name="Fahlgren N."/>
            <person name="Fawcett J.A."/>
            <person name="Grimwood J."/>
            <person name="Gundlach H."/>
            <person name="Haberer G."/>
            <person name="Hollister J.D."/>
            <person name="Ossowski S."/>
            <person name="Ottilar R.P."/>
            <person name="Salamov A.A."/>
            <person name="Schneeberger K."/>
            <person name="Spannagl M."/>
            <person name="Wang X."/>
            <person name="Yang L."/>
            <person name="Nasrallah M.E."/>
            <person name="Bergelson J."/>
            <person name="Carrington J.C."/>
            <person name="Gaut B.S."/>
            <person name="Schmutz J."/>
            <person name="Mayer K.F.X."/>
            <person name="Van de Peer Y."/>
            <person name="Grigoriev I.V."/>
            <person name="Nordborg M."/>
            <person name="Weigel D."/>
            <person name="Guo Y.-L."/>
        </authorList>
    </citation>
    <scope>NUCLEOTIDE SEQUENCE [LARGE SCALE GENOMIC DNA]</scope>
    <source>
        <strain evidence="3">cv. MN47</strain>
    </source>
</reference>
<evidence type="ECO:0000313" key="3">
    <source>
        <dbReference type="Proteomes" id="UP000008694"/>
    </source>
</evidence>
<feature type="region of interest" description="Disordered" evidence="1">
    <location>
        <begin position="194"/>
        <end position="213"/>
    </location>
</feature>
<evidence type="ECO:0000256" key="1">
    <source>
        <dbReference type="SAM" id="MobiDB-lite"/>
    </source>
</evidence>
<dbReference type="Gramene" id="fgenesh1_pg.C_scaffold_3001808">
    <property type="protein sequence ID" value="fgenesh1_pg.C_scaffold_3001808"/>
    <property type="gene ID" value="fgenesh1_pg.C_scaffold_3001808"/>
</dbReference>
<evidence type="ECO:0000313" key="2">
    <source>
        <dbReference type="EMBL" id="EFH61552.1"/>
    </source>
</evidence>
<protein>
    <submittedName>
        <fullName evidence="2">Predicted protein</fullName>
    </submittedName>
</protein>
<keyword evidence="3" id="KW-1185">Reference proteome</keyword>
<accession>D7L977</accession>
<name>D7L977_ARALL</name>
<sequence>MINWAFRNPTQEEDIDEDSRVDMNLFVISKIHPEDSALVKVVQELSNMCYQMLLVDPDDCSLGELPPTPSCQAKEILPFVVLVWRWESLLRGGEPLQEYDDDTTTDAVCAEPMSQGAIVPTTTDAVYDKDTEFNEYIQNLDWVMSLSVFYVLADQEPGPVPMVQEAWFWEKLLEGEEPMPQEEYRKICSQLKRNVKSSDSERAGSNNINSSDS</sequence>
<dbReference type="HOGENOM" id="CLU_1295950_0_0_1"/>
<dbReference type="EMBL" id="GL348715">
    <property type="protein sequence ID" value="EFH61552.1"/>
    <property type="molecule type" value="Genomic_DNA"/>
</dbReference>